<organism evidence="1 2">
    <name type="scientific">Mycolicibacterium conceptionense</name>
    <dbReference type="NCBI Taxonomy" id="451644"/>
    <lineage>
        <taxon>Bacteria</taxon>
        <taxon>Bacillati</taxon>
        <taxon>Actinomycetota</taxon>
        <taxon>Actinomycetes</taxon>
        <taxon>Mycobacteriales</taxon>
        <taxon>Mycobacteriaceae</taxon>
        <taxon>Mycolicibacterium</taxon>
    </lineage>
</organism>
<gene>
    <name evidence="1" type="ORF">A5726_22855</name>
</gene>
<reference evidence="1 2" key="1">
    <citation type="submission" date="2016-06" db="EMBL/GenBank/DDBJ databases">
        <authorList>
            <person name="Kjaerup R.B."/>
            <person name="Dalgaard T.S."/>
            <person name="Juul-Madsen H.R."/>
        </authorList>
    </citation>
    <scope>NUCLEOTIDE SEQUENCE [LARGE SCALE GENOMIC DNA]</scope>
    <source>
        <strain evidence="1 2">ACS1953</strain>
    </source>
</reference>
<evidence type="ECO:0000313" key="1">
    <source>
        <dbReference type="EMBL" id="OBF15022.1"/>
    </source>
</evidence>
<comment type="caution">
    <text evidence="1">The sequence shown here is derived from an EMBL/GenBank/DDBJ whole genome shotgun (WGS) entry which is preliminary data.</text>
</comment>
<dbReference type="AlphaFoldDB" id="A0A1A1YH48"/>
<accession>A0A1A1YH48</accession>
<evidence type="ECO:0000313" key="2">
    <source>
        <dbReference type="Proteomes" id="UP000093779"/>
    </source>
</evidence>
<sequence length="182" mass="20377">MGDALMAQKTKKTAKQGPRFCPHLVPFKKDNGWQGCFLCQRAFYGESIDHTFTCPTHPEVVAYRDNDAEWQLDCGCDHGDYEDMAKRWSLTYTDQDGKRYGMRSTDHRCPRCDAPAARVGATWIFPCGHYTGQTGVPFYRVVGSPQKCATCPNDVPPAIAGTPWHGDKCPRCALKSIEESHV</sequence>
<name>A0A1A1YH48_9MYCO</name>
<dbReference type="Proteomes" id="UP000093779">
    <property type="component" value="Unassembled WGS sequence"/>
</dbReference>
<dbReference type="EMBL" id="LZHX01000083">
    <property type="protein sequence ID" value="OBF15022.1"/>
    <property type="molecule type" value="Genomic_DNA"/>
</dbReference>
<protein>
    <submittedName>
        <fullName evidence="1">Uncharacterized protein</fullName>
    </submittedName>
</protein>
<proteinExistence type="predicted"/>